<organism evidence="2">
    <name type="scientific">Volvox carteri f. nagariensis</name>
    <dbReference type="NCBI Taxonomy" id="3068"/>
    <lineage>
        <taxon>Eukaryota</taxon>
        <taxon>Viridiplantae</taxon>
        <taxon>Chlorophyta</taxon>
        <taxon>core chlorophytes</taxon>
        <taxon>Chlorophyceae</taxon>
        <taxon>CS clade</taxon>
        <taxon>Chlamydomonadales</taxon>
        <taxon>Volvocaceae</taxon>
        <taxon>Volvox</taxon>
    </lineage>
</organism>
<dbReference type="AlphaFoldDB" id="D8TSF8"/>
<accession>D8TSF8</accession>
<sequence length="77" mass="7828">PLVIRVPPNAATAAAASPLVMQPPAELSSFSPPVHRVTPSHFLPTFVNRVPPNAATAAAASPLVMQPPAELSSSSPP</sequence>
<name>D8TSF8_VOLCA</name>
<evidence type="ECO:0000313" key="2">
    <source>
        <dbReference type="Proteomes" id="UP000001058"/>
    </source>
</evidence>
<gene>
    <name evidence="1" type="ORF">VOLCADRAFT_59247</name>
</gene>
<dbReference type="Proteomes" id="UP000001058">
    <property type="component" value="Unassembled WGS sequence"/>
</dbReference>
<evidence type="ECO:0000313" key="1">
    <source>
        <dbReference type="EMBL" id="EFJ49481.1"/>
    </source>
</evidence>
<dbReference type="RefSeq" id="XP_002949462.1">
    <property type="nucleotide sequence ID" value="XM_002949416.1"/>
</dbReference>
<keyword evidence="2" id="KW-1185">Reference proteome</keyword>
<dbReference type="EMBL" id="GL378335">
    <property type="protein sequence ID" value="EFJ49481.1"/>
    <property type="molecule type" value="Genomic_DNA"/>
</dbReference>
<dbReference type="KEGG" id="vcn:VOLCADRAFT_59247"/>
<dbReference type="InParanoid" id="D8TSF8"/>
<feature type="non-terminal residue" evidence="1">
    <location>
        <position position="77"/>
    </location>
</feature>
<proteinExistence type="predicted"/>
<dbReference type="GeneID" id="9618744"/>
<reference evidence="1 2" key="1">
    <citation type="journal article" date="2010" name="Science">
        <title>Genomic analysis of organismal complexity in the multicellular green alga Volvox carteri.</title>
        <authorList>
            <person name="Prochnik S.E."/>
            <person name="Umen J."/>
            <person name="Nedelcu A.M."/>
            <person name="Hallmann A."/>
            <person name="Miller S.M."/>
            <person name="Nishii I."/>
            <person name="Ferris P."/>
            <person name="Kuo A."/>
            <person name="Mitros T."/>
            <person name="Fritz-Laylin L.K."/>
            <person name="Hellsten U."/>
            <person name="Chapman J."/>
            <person name="Simakov O."/>
            <person name="Rensing S.A."/>
            <person name="Terry A."/>
            <person name="Pangilinan J."/>
            <person name="Kapitonov V."/>
            <person name="Jurka J."/>
            <person name="Salamov A."/>
            <person name="Shapiro H."/>
            <person name="Schmutz J."/>
            <person name="Grimwood J."/>
            <person name="Lindquist E."/>
            <person name="Lucas S."/>
            <person name="Grigoriev I.V."/>
            <person name="Schmitt R."/>
            <person name="Kirk D."/>
            <person name="Rokhsar D.S."/>
        </authorList>
    </citation>
    <scope>NUCLEOTIDE SEQUENCE [LARGE SCALE GENOMIC DNA]</scope>
    <source>
        <strain evidence="2">f. Nagariensis / Eve</strain>
    </source>
</reference>
<protein>
    <submittedName>
        <fullName evidence="1">Uncharacterized protein</fullName>
    </submittedName>
</protein>
<feature type="non-terminal residue" evidence="1">
    <location>
        <position position="1"/>
    </location>
</feature>